<dbReference type="InterPro" id="IPR010664">
    <property type="entry name" value="LipoPS_assembly_LptC-rel"/>
</dbReference>
<sequence length="186" mass="21377">MLLTKKTLFISLLLGSISFVSCESKFRDIQKIHDKAPFYPAGIAEKMRGQYIDSGRVKAILVSEKMLDYSTVKYKFTEFPEGINLTFFDNNNNKNTVVADYAIQYTATELIDLRGNVVITTHDNKKLESDQLYYNQRLDWFYTNGKYKASTDKENFTQGVGVDFDGKLNIIKARNSYAESIKKEEN</sequence>
<dbReference type="Gene3D" id="2.60.450.10">
    <property type="entry name" value="Lipopolysaccharide (LPS) transport protein A like domain"/>
    <property type="match status" value="1"/>
</dbReference>
<reference evidence="1 2" key="1">
    <citation type="submission" date="2018-06" db="EMBL/GenBank/DDBJ databases">
        <authorList>
            <consortium name="Pathogen Informatics"/>
            <person name="Doyle S."/>
        </authorList>
    </citation>
    <scope>NUCLEOTIDE SEQUENCE [LARGE SCALE GENOMIC DNA]</scope>
    <source>
        <strain evidence="1 2">NCTC11179</strain>
    </source>
</reference>
<dbReference type="GO" id="GO:0015221">
    <property type="term" value="F:lipopolysaccharide transmembrane transporter activity"/>
    <property type="evidence" value="ECO:0007669"/>
    <property type="project" value="InterPro"/>
</dbReference>
<dbReference type="AlphaFoldDB" id="A0A378U3M4"/>
<dbReference type="PROSITE" id="PS51257">
    <property type="entry name" value="PROKAR_LIPOPROTEIN"/>
    <property type="match status" value="1"/>
</dbReference>
<dbReference type="NCBIfam" id="TIGR04409">
    <property type="entry name" value="LptC_YrbK"/>
    <property type="match status" value="1"/>
</dbReference>
<dbReference type="InterPro" id="IPR026265">
    <property type="entry name" value="LptC"/>
</dbReference>
<gene>
    <name evidence="1" type="ORF">NCTC11179_03401</name>
</gene>
<dbReference type="Proteomes" id="UP000255024">
    <property type="component" value="Unassembled WGS sequence"/>
</dbReference>
<evidence type="ECO:0000313" key="1">
    <source>
        <dbReference type="EMBL" id="STZ69879.1"/>
    </source>
</evidence>
<organism evidence="1 2">
    <name type="scientific">Myroides odoratus</name>
    <name type="common">Flavobacterium odoratum</name>
    <dbReference type="NCBI Taxonomy" id="256"/>
    <lineage>
        <taxon>Bacteria</taxon>
        <taxon>Pseudomonadati</taxon>
        <taxon>Bacteroidota</taxon>
        <taxon>Flavobacteriia</taxon>
        <taxon>Flavobacteriales</taxon>
        <taxon>Flavobacteriaceae</taxon>
        <taxon>Myroides</taxon>
    </lineage>
</organism>
<name>A0A378U3M4_MYROD</name>
<dbReference type="EMBL" id="UGQL01000002">
    <property type="protein sequence ID" value="STZ69879.1"/>
    <property type="molecule type" value="Genomic_DNA"/>
</dbReference>
<keyword evidence="2" id="KW-1185">Reference proteome</keyword>
<evidence type="ECO:0000313" key="2">
    <source>
        <dbReference type="Proteomes" id="UP000255024"/>
    </source>
</evidence>
<dbReference type="GO" id="GO:0005886">
    <property type="term" value="C:plasma membrane"/>
    <property type="evidence" value="ECO:0007669"/>
    <property type="project" value="InterPro"/>
</dbReference>
<dbReference type="RefSeq" id="WP_115092496.1">
    <property type="nucleotide sequence ID" value="NZ_CP068107.1"/>
</dbReference>
<protein>
    <submittedName>
        <fullName evidence="1">Organic solvent tolerance protein OstA</fullName>
    </submittedName>
</protein>
<dbReference type="Pfam" id="PF06835">
    <property type="entry name" value="LptC"/>
    <property type="match status" value="1"/>
</dbReference>
<proteinExistence type="predicted"/>
<accession>A0A378U3M4</accession>